<gene>
    <name evidence="2" type="ORF">ACFSJF_16660</name>
</gene>
<evidence type="ECO:0008006" key="4">
    <source>
        <dbReference type="Google" id="ProtNLM"/>
    </source>
</evidence>
<keyword evidence="3" id="KW-1185">Reference proteome</keyword>
<feature type="transmembrane region" description="Helical" evidence="1">
    <location>
        <begin position="111"/>
        <end position="130"/>
    </location>
</feature>
<accession>A0ABW4W541</accession>
<evidence type="ECO:0000313" key="3">
    <source>
        <dbReference type="Proteomes" id="UP001597383"/>
    </source>
</evidence>
<name>A0ABW4W541_9BACI</name>
<keyword evidence="1" id="KW-0812">Transmembrane</keyword>
<keyword evidence="1" id="KW-1133">Transmembrane helix</keyword>
<dbReference type="Proteomes" id="UP001597383">
    <property type="component" value="Unassembled WGS sequence"/>
</dbReference>
<protein>
    <recommendedName>
        <fullName evidence="4">Peptidase M50 domain-containing protein</fullName>
    </recommendedName>
</protein>
<dbReference type="RefSeq" id="WP_377557158.1">
    <property type="nucleotide sequence ID" value="NZ_JBHUHQ010000021.1"/>
</dbReference>
<comment type="caution">
    <text evidence="2">The sequence shown here is derived from an EMBL/GenBank/DDBJ whole genome shotgun (WGS) entry which is preliminary data.</text>
</comment>
<evidence type="ECO:0000313" key="2">
    <source>
        <dbReference type="EMBL" id="MFD2045910.1"/>
    </source>
</evidence>
<proteinExistence type="predicted"/>
<feature type="transmembrane region" description="Helical" evidence="1">
    <location>
        <begin position="82"/>
        <end position="105"/>
    </location>
</feature>
<evidence type="ECO:0000256" key="1">
    <source>
        <dbReference type="SAM" id="Phobius"/>
    </source>
</evidence>
<keyword evidence="1" id="KW-0472">Membrane</keyword>
<reference evidence="3" key="1">
    <citation type="journal article" date="2019" name="Int. J. Syst. Evol. Microbiol.">
        <title>The Global Catalogue of Microorganisms (GCM) 10K type strain sequencing project: providing services to taxonomists for standard genome sequencing and annotation.</title>
        <authorList>
            <consortium name="The Broad Institute Genomics Platform"/>
            <consortium name="The Broad Institute Genome Sequencing Center for Infectious Disease"/>
            <person name="Wu L."/>
            <person name="Ma J."/>
        </authorList>
    </citation>
    <scope>NUCLEOTIDE SEQUENCE [LARGE SCALE GENOMIC DNA]</scope>
    <source>
        <strain evidence="3">R28</strain>
    </source>
</reference>
<sequence length="151" mass="17362">MDIYILLYLFLIAGPLSTLIHEAGHLVGASLLKADQITLSFGSGRKMYSINMNKVHIFFQPSLFISGATMSERNRPYNSVEVAFISLCGPLCNILFFTIFTVLYQYFTNDYLFLLIFLNGWFAIINIIPFKVKEKESDGYIVMKQLFKKKF</sequence>
<organism evidence="2 3">
    <name type="scientific">Ornithinibacillus salinisoli</name>
    <dbReference type="NCBI Taxonomy" id="1848459"/>
    <lineage>
        <taxon>Bacteria</taxon>
        <taxon>Bacillati</taxon>
        <taxon>Bacillota</taxon>
        <taxon>Bacilli</taxon>
        <taxon>Bacillales</taxon>
        <taxon>Bacillaceae</taxon>
        <taxon>Ornithinibacillus</taxon>
    </lineage>
</organism>
<dbReference type="EMBL" id="JBHUHQ010000021">
    <property type="protein sequence ID" value="MFD2045910.1"/>
    <property type="molecule type" value="Genomic_DNA"/>
</dbReference>